<dbReference type="KEGG" id="frx:F7310_04345"/>
<dbReference type="STRING" id="573570.F7310_04345"/>
<dbReference type="AlphaFoldDB" id="A0A1L4BS16"/>
<comment type="subcellular location">
    <subcellularLocation>
        <location evidence="1">Periplasm</location>
    </subcellularLocation>
</comment>
<dbReference type="RefSeq" id="WP_072712063.1">
    <property type="nucleotide sequence ID" value="NZ_CP016796.1"/>
</dbReference>
<dbReference type="EMBL" id="CP016796">
    <property type="protein sequence ID" value="API86636.1"/>
    <property type="molecule type" value="Genomic_DNA"/>
</dbReference>
<protein>
    <recommendedName>
        <fullName evidence="1">Thiol:disulfide interchange protein</fullName>
    </recommendedName>
</protein>
<dbReference type="GO" id="GO:0042597">
    <property type="term" value="C:periplasmic space"/>
    <property type="evidence" value="ECO:0007669"/>
    <property type="project" value="UniProtKB-SubCell"/>
</dbReference>
<evidence type="ECO:0000313" key="3">
    <source>
        <dbReference type="EMBL" id="API86636.1"/>
    </source>
</evidence>
<sequence length="281" mass="31690">MQKKDIAILTLVTIIVVLILYIFSTTSLNKSLSGNKQGLYIVEQAFPQYKVIKTFDTGLHLEAYILQDKKDPTKRTVTFTSEDGSVIVNGQLLAWDRSENKLTSLNQIYTNYFTSNPKANELYLNIKKYASYIQQGSNDAPHKFYAVIDPSCSYCNRLFEATQPAIKSGQLAVRWIPLGALRNSPAIVRSLFNSKDPLQALIKYHETKTYNKDNTNANDKAEDNMKLSKYIQGFPTILYKTPQGALKISGGNKLPLTDAKIAQKDNVKKINEFLLLTSNQF</sequence>
<evidence type="ECO:0000256" key="2">
    <source>
        <dbReference type="SAM" id="Phobius"/>
    </source>
</evidence>
<gene>
    <name evidence="3" type="ORF">F7310_04345</name>
</gene>
<keyword evidence="1" id="KW-0574">Periplasm</keyword>
<dbReference type="PANTHER" id="PTHR35272">
    <property type="entry name" value="THIOL:DISULFIDE INTERCHANGE PROTEIN DSBC-RELATED"/>
    <property type="match status" value="1"/>
</dbReference>
<organism evidence="3 4">
    <name type="scientific">Francisella uliginis</name>
    <dbReference type="NCBI Taxonomy" id="573570"/>
    <lineage>
        <taxon>Bacteria</taxon>
        <taxon>Pseudomonadati</taxon>
        <taxon>Pseudomonadota</taxon>
        <taxon>Gammaproteobacteria</taxon>
        <taxon>Thiotrichales</taxon>
        <taxon>Francisellaceae</taxon>
        <taxon>Francisella</taxon>
    </lineage>
</organism>
<dbReference type="OrthoDB" id="12976at2"/>
<dbReference type="PANTHER" id="PTHR35272:SF4">
    <property type="entry name" value="THIOL:DISULFIDE INTERCHANGE PROTEIN DSBG"/>
    <property type="match status" value="1"/>
</dbReference>
<dbReference type="Proteomes" id="UP000184222">
    <property type="component" value="Chromosome"/>
</dbReference>
<accession>A0A1L4BS16</accession>
<keyword evidence="4" id="KW-1185">Reference proteome</keyword>
<dbReference type="CDD" id="cd03020">
    <property type="entry name" value="DsbA_DsbC_DsbG"/>
    <property type="match status" value="1"/>
</dbReference>
<reference evidence="3 4" key="1">
    <citation type="journal article" date="2016" name="Appl. Environ. Microbiol.">
        <title>Whole genome relationships among Francisella bacteria of diverse origin define new species and provide specific regions for detection.</title>
        <authorList>
            <person name="Challacombe J.F."/>
            <person name="Petersen J.M."/>
            <person name="Gallegos-Graves V."/>
            <person name="Hodge D."/>
            <person name="Pillai S."/>
            <person name="Kuske C.R."/>
        </authorList>
    </citation>
    <scope>NUCLEOTIDE SEQUENCE [LARGE SCALE GENOMIC DNA]</scope>
    <source>
        <strain evidence="4">TX07-7310</strain>
    </source>
</reference>
<keyword evidence="2" id="KW-0812">Transmembrane</keyword>
<keyword evidence="2" id="KW-1133">Transmembrane helix</keyword>
<dbReference type="InterPro" id="IPR051470">
    <property type="entry name" value="Thiol:disulfide_interchange"/>
</dbReference>
<dbReference type="InterPro" id="IPR036249">
    <property type="entry name" value="Thioredoxin-like_sf"/>
</dbReference>
<keyword evidence="1" id="KW-0676">Redox-active center</keyword>
<evidence type="ECO:0000256" key="1">
    <source>
        <dbReference type="RuleBase" id="RU364038"/>
    </source>
</evidence>
<proteinExistence type="inferred from homology"/>
<dbReference type="Gene3D" id="3.40.30.10">
    <property type="entry name" value="Glutaredoxin"/>
    <property type="match status" value="1"/>
</dbReference>
<dbReference type="SUPFAM" id="SSF52833">
    <property type="entry name" value="Thioredoxin-like"/>
    <property type="match status" value="1"/>
</dbReference>
<evidence type="ECO:0000313" key="4">
    <source>
        <dbReference type="Proteomes" id="UP000184222"/>
    </source>
</evidence>
<keyword evidence="1" id="KW-0732">Signal</keyword>
<comment type="function">
    <text evidence="1">Required for disulfide bond formation in some periplasmic proteins. Acts by transferring its disulfide bond to other proteins and is reduced in the process.</text>
</comment>
<keyword evidence="2" id="KW-0472">Membrane</keyword>
<name>A0A1L4BS16_9GAMM</name>
<comment type="similarity">
    <text evidence="1">Belongs to the thioredoxin family. DsbC subfamily.</text>
</comment>
<feature type="transmembrane region" description="Helical" evidence="2">
    <location>
        <begin position="6"/>
        <end position="23"/>
    </location>
</feature>
<dbReference type="InterPro" id="IPR033954">
    <property type="entry name" value="DiS-bond_Isoase_DsbC/G"/>
</dbReference>